<dbReference type="SUPFAM" id="SSF110087">
    <property type="entry name" value="DR1885-like metal-binding protein"/>
    <property type="match status" value="1"/>
</dbReference>
<accession>A0A7W7AK88</accession>
<organism evidence="1 2">
    <name type="scientific">Sphingomonas abaci</name>
    <dbReference type="NCBI Taxonomy" id="237611"/>
    <lineage>
        <taxon>Bacteria</taxon>
        <taxon>Pseudomonadati</taxon>
        <taxon>Pseudomonadota</taxon>
        <taxon>Alphaproteobacteria</taxon>
        <taxon>Sphingomonadales</taxon>
        <taxon>Sphingomonadaceae</taxon>
        <taxon>Sphingomonas</taxon>
    </lineage>
</organism>
<sequence>MKPMVANPVARAAARLGLATALMLPGCSGPDEVTVDKAWVRLPAVPGRPAAGYAIVHGANRPMTLLRVSADTAIRTEMHETMRNGRMTSMRPLDSLPLPVKGEIDFEPGGRHLMLFGINPIVKPGGEMILTFNFGDGTRVSRKAMVVAAGDGGAEQ</sequence>
<evidence type="ECO:0008006" key="3">
    <source>
        <dbReference type="Google" id="ProtNLM"/>
    </source>
</evidence>
<dbReference type="InterPro" id="IPR007410">
    <property type="entry name" value="LpqE-like"/>
</dbReference>
<evidence type="ECO:0000313" key="1">
    <source>
        <dbReference type="EMBL" id="MBB4617592.1"/>
    </source>
</evidence>
<name>A0A7W7AK88_9SPHN</name>
<dbReference type="AlphaFoldDB" id="A0A7W7AK88"/>
<comment type="caution">
    <text evidence="1">The sequence shown here is derived from an EMBL/GenBank/DDBJ whole genome shotgun (WGS) entry which is preliminary data.</text>
</comment>
<dbReference type="PANTHER" id="PTHR36302:SF1">
    <property type="entry name" value="COPPER CHAPERONE PCU(A)C"/>
    <property type="match status" value="1"/>
</dbReference>
<dbReference type="PANTHER" id="PTHR36302">
    <property type="entry name" value="BLR7088 PROTEIN"/>
    <property type="match status" value="1"/>
</dbReference>
<evidence type="ECO:0000313" key="2">
    <source>
        <dbReference type="Proteomes" id="UP000574769"/>
    </source>
</evidence>
<keyword evidence="2" id="KW-1185">Reference proteome</keyword>
<dbReference type="Gene3D" id="2.60.40.1890">
    <property type="entry name" value="PCu(A)C copper chaperone"/>
    <property type="match status" value="1"/>
</dbReference>
<dbReference type="EMBL" id="JACHNY010000003">
    <property type="protein sequence ID" value="MBB4617592.1"/>
    <property type="molecule type" value="Genomic_DNA"/>
</dbReference>
<gene>
    <name evidence="1" type="ORF">GGQ96_001720</name>
</gene>
<protein>
    <recommendedName>
        <fullName evidence="3">Copper chaperone PCu(A)C</fullName>
    </recommendedName>
</protein>
<proteinExistence type="predicted"/>
<dbReference type="RefSeq" id="WP_184113579.1">
    <property type="nucleotide sequence ID" value="NZ_JACHNY010000003.1"/>
</dbReference>
<dbReference type="InterPro" id="IPR036182">
    <property type="entry name" value="PCuAC_sf"/>
</dbReference>
<dbReference type="Proteomes" id="UP000574769">
    <property type="component" value="Unassembled WGS sequence"/>
</dbReference>
<dbReference type="Pfam" id="PF04314">
    <property type="entry name" value="PCuAC"/>
    <property type="match status" value="1"/>
</dbReference>
<reference evidence="1 2" key="1">
    <citation type="submission" date="2020-08" db="EMBL/GenBank/DDBJ databases">
        <title>Genomic Encyclopedia of Type Strains, Phase IV (KMG-IV): sequencing the most valuable type-strain genomes for metagenomic binning, comparative biology and taxonomic classification.</title>
        <authorList>
            <person name="Goeker M."/>
        </authorList>
    </citation>
    <scope>NUCLEOTIDE SEQUENCE [LARGE SCALE GENOMIC DNA]</scope>
    <source>
        <strain evidence="1 2">DSM 15867</strain>
    </source>
</reference>
<dbReference type="InterPro" id="IPR058248">
    <property type="entry name" value="Lxx211020-like"/>
</dbReference>